<evidence type="ECO:0000313" key="2">
    <source>
        <dbReference type="EMBL" id="NVZ08239.1"/>
    </source>
</evidence>
<evidence type="ECO:0000313" key="3">
    <source>
        <dbReference type="Proteomes" id="UP000592294"/>
    </source>
</evidence>
<evidence type="ECO:0000256" key="1">
    <source>
        <dbReference type="SAM" id="MobiDB-lite"/>
    </source>
</evidence>
<reference evidence="2 3" key="1">
    <citation type="submission" date="2020-06" db="EMBL/GenBank/DDBJ databases">
        <title>Whole-genome sequence of Allochromatium humboldtianum DSM 21881, type strain.</title>
        <authorList>
            <person name="Kyndt J.A."/>
            <person name="Meyer T.E."/>
        </authorList>
    </citation>
    <scope>NUCLEOTIDE SEQUENCE [LARGE SCALE GENOMIC DNA]</scope>
    <source>
        <strain evidence="2 3">DSM 21881</strain>
    </source>
</reference>
<dbReference type="RefSeq" id="WP_176975031.1">
    <property type="nucleotide sequence ID" value="NZ_JABZEO010000002.1"/>
</dbReference>
<feature type="compositionally biased region" description="Basic and acidic residues" evidence="1">
    <location>
        <begin position="37"/>
        <end position="53"/>
    </location>
</feature>
<gene>
    <name evidence="2" type="ORF">HW932_03065</name>
</gene>
<dbReference type="EMBL" id="JABZEO010000002">
    <property type="protein sequence ID" value="NVZ08239.1"/>
    <property type="molecule type" value="Genomic_DNA"/>
</dbReference>
<comment type="caution">
    <text evidence="2">The sequence shown here is derived from an EMBL/GenBank/DDBJ whole genome shotgun (WGS) entry which is preliminary data.</text>
</comment>
<dbReference type="Proteomes" id="UP000592294">
    <property type="component" value="Unassembled WGS sequence"/>
</dbReference>
<accession>A0A850R0X4</accession>
<protein>
    <submittedName>
        <fullName evidence="2">Uncharacterized protein</fullName>
    </submittedName>
</protein>
<organism evidence="2 3">
    <name type="scientific">Allochromatium humboldtianum</name>
    <dbReference type="NCBI Taxonomy" id="504901"/>
    <lineage>
        <taxon>Bacteria</taxon>
        <taxon>Pseudomonadati</taxon>
        <taxon>Pseudomonadota</taxon>
        <taxon>Gammaproteobacteria</taxon>
        <taxon>Chromatiales</taxon>
        <taxon>Chromatiaceae</taxon>
        <taxon>Allochromatium</taxon>
    </lineage>
</organism>
<dbReference type="AlphaFoldDB" id="A0A850R0X4"/>
<name>A0A850R0X4_9GAMM</name>
<feature type="region of interest" description="Disordered" evidence="1">
    <location>
        <begin position="27"/>
        <end position="53"/>
    </location>
</feature>
<keyword evidence="3" id="KW-1185">Reference proteome</keyword>
<sequence length="141" mass="15702">MPIPLIWAGLAIGATVVSAIAYSISQMNDDDTSSSSHNRDAEQRQREAREQQIRHKIQAEAEAWLRSQRIALDTNHQTKLLSHLVDGKTLEADVWAALTRASPAIQHAELAVKAEEQSVAEYSALLKTLRSHIKPIDHPEH</sequence>
<proteinExistence type="predicted"/>